<gene>
    <name evidence="2" type="ORF">LJ657_45770</name>
</gene>
<evidence type="ECO:0000256" key="1">
    <source>
        <dbReference type="SAM" id="MobiDB-lite"/>
    </source>
</evidence>
<evidence type="ECO:0000313" key="3">
    <source>
        <dbReference type="Proteomes" id="UP001108029"/>
    </source>
</evidence>
<reference evidence="2" key="1">
    <citation type="submission" date="2021-12" db="EMBL/GenBank/DDBJ databases">
        <authorList>
            <person name="Lee J.-H."/>
            <person name="Kim S.-B."/>
        </authorList>
    </citation>
    <scope>NUCLEOTIDE SEQUENCE</scope>
    <source>
        <strain evidence="2">NR30</strain>
    </source>
</reference>
<dbReference type="EMBL" id="JAJSBI010000045">
    <property type="protein sequence ID" value="MCD9880729.1"/>
    <property type="molecule type" value="Genomic_DNA"/>
</dbReference>
<name>A0A9Q3W020_9ACTN</name>
<dbReference type="RefSeq" id="WP_232655652.1">
    <property type="nucleotide sequence ID" value="NZ_JAJSBI010000045.1"/>
</dbReference>
<accession>A0A9Q3W020</accession>
<organism evidence="2 3">
    <name type="scientific">Streptomyces guryensis</name>
    <dbReference type="NCBI Taxonomy" id="2886947"/>
    <lineage>
        <taxon>Bacteria</taxon>
        <taxon>Bacillati</taxon>
        <taxon>Actinomycetota</taxon>
        <taxon>Actinomycetes</taxon>
        <taxon>Kitasatosporales</taxon>
        <taxon>Streptomycetaceae</taxon>
        <taxon>Streptomyces</taxon>
    </lineage>
</organism>
<sequence length="162" mass="17150">MTSAPQTSPPGRTDDELAQSDIPAMLRYGLSFAGPDRTALFGDGAVGAAVLLDRLGIQPRAVAFLAKVVRSGGVRYAAELREPVPGEQAVAIVRAWLESAATAADGIDGEEETARWLEAVAELLTLRHVHRSRVSSPSASGPRPGRWPRRRGRSRSAGTGRG</sequence>
<proteinExistence type="predicted"/>
<dbReference type="Proteomes" id="UP001108029">
    <property type="component" value="Unassembled WGS sequence"/>
</dbReference>
<protein>
    <submittedName>
        <fullName evidence="2">Uncharacterized protein</fullName>
    </submittedName>
</protein>
<keyword evidence="3" id="KW-1185">Reference proteome</keyword>
<feature type="compositionally biased region" description="Low complexity" evidence="1">
    <location>
        <begin position="134"/>
        <end position="144"/>
    </location>
</feature>
<dbReference type="AlphaFoldDB" id="A0A9Q3W020"/>
<feature type="region of interest" description="Disordered" evidence="1">
    <location>
        <begin position="132"/>
        <end position="162"/>
    </location>
</feature>
<comment type="caution">
    <text evidence="2">The sequence shown here is derived from an EMBL/GenBank/DDBJ whole genome shotgun (WGS) entry which is preliminary data.</text>
</comment>
<evidence type="ECO:0000313" key="2">
    <source>
        <dbReference type="EMBL" id="MCD9880729.1"/>
    </source>
</evidence>